<comment type="caution">
    <text evidence="2">The sequence shown here is derived from an EMBL/GenBank/DDBJ whole genome shotgun (WGS) entry which is preliminary data.</text>
</comment>
<evidence type="ECO:0000313" key="3">
    <source>
        <dbReference type="Proteomes" id="UP000603904"/>
    </source>
</evidence>
<protein>
    <submittedName>
        <fullName evidence="2">Uncharacterized protein</fullName>
    </submittedName>
</protein>
<name>A0ABQ4FWT3_9ACTN</name>
<reference evidence="2 3" key="1">
    <citation type="submission" date="2021-01" db="EMBL/GenBank/DDBJ databases">
        <title>Whole genome shotgun sequence of Microbispora corallina NBRC 16416.</title>
        <authorList>
            <person name="Komaki H."/>
            <person name="Tamura T."/>
        </authorList>
    </citation>
    <scope>NUCLEOTIDE SEQUENCE [LARGE SCALE GENOMIC DNA]</scope>
    <source>
        <strain evidence="2 3">NBRC 16416</strain>
    </source>
</reference>
<proteinExistence type="predicted"/>
<evidence type="ECO:0000256" key="1">
    <source>
        <dbReference type="SAM" id="MobiDB-lite"/>
    </source>
</evidence>
<sequence length="63" mass="6591">MRSPLSLTEPHVSPARAVPDGCHVERTPRPGAVTRRGAVAGNRRAPGVEGEPGLAAARDLRVD</sequence>
<keyword evidence="3" id="KW-1185">Reference proteome</keyword>
<dbReference type="EMBL" id="BOOC01000007">
    <property type="protein sequence ID" value="GIH39278.1"/>
    <property type="molecule type" value="Genomic_DNA"/>
</dbReference>
<evidence type="ECO:0000313" key="2">
    <source>
        <dbReference type="EMBL" id="GIH39278.1"/>
    </source>
</evidence>
<gene>
    <name evidence="2" type="ORF">Mco01_22780</name>
</gene>
<accession>A0ABQ4FWT3</accession>
<organism evidence="2 3">
    <name type="scientific">Microbispora corallina</name>
    <dbReference type="NCBI Taxonomy" id="83302"/>
    <lineage>
        <taxon>Bacteria</taxon>
        <taxon>Bacillati</taxon>
        <taxon>Actinomycetota</taxon>
        <taxon>Actinomycetes</taxon>
        <taxon>Streptosporangiales</taxon>
        <taxon>Streptosporangiaceae</taxon>
        <taxon>Microbispora</taxon>
    </lineage>
</organism>
<dbReference type="Proteomes" id="UP000603904">
    <property type="component" value="Unassembled WGS sequence"/>
</dbReference>
<feature type="region of interest" description="Disordered" evidence="1">
    <location>
        <begin position="1"/>
        <end position="63"/>
    </location>
</feature>